<evidence type="ECO:0000256" key="1">
    <source>
        <dbReference type="ARBA" id="ARBA00007164"/>
    </source>
</evidence>
<evidence type="ECO:0000256" key="9">
    <source>
        <dbReference type="RuleBase" id="RU004016"/>
    </source>
</evidence>
<evidence type="ECO:0000259" key="10">
    <source>
        <dbReference type="Pfam" id="PF00768"/>
    </source>
</evidence>
<dbReference type="EMBL" id="BOQE01000001">
    <property type="protein sequence ID" value="GIM47992.1"/>
    <property type="molecule type" value="Genomic_DNA"/>
</dbReference>
<feature type="active site" description="Acyl-ester intermediate" evidence="7">
    <location>
        <position position="69"/>
    </location>
</feature>
<dbReference type="SUPFAM" id="SSF56601">
    <property type="entry name" value="beta-lactamase/transpeptidase-like"/>
    <property type="match status" value="1"/>
</dbReference>
<accession>A0AAV4LJE1</accession>
<evidence type="ECO:0000256" key="2">
    <source>
        <dbReference type="ARBA" id="ARBA00022729"/>
    </source>
</evidence>
<dbReference type="InterPro" id="IPR012338">
    <property type="entry name" value="Beta-lactam/transpept-like"/>
</dbReference>
<keyword evidence="4" id="KW-0133">Cell shape</keyword>
<proteinExistence type="inferred from homology"/>
<keyword evidence="3" id="KW-0378">Hydrolase</keyword>
<dbReference type="GO" id="GO:0009002">
    <property type="term" value="F:serine-type D-Ala-D-Ala carboxypeptidase activity"/>
    <property type="evidence" value="ECO:0007669"/>
    <property type="project" value="InterPro"/>
</dbReference>
<keyword evidence="2" id="KW-0732">Signal</keyword>
<evidence type="ECO:0000256" key="3">
    <source>
        <dbReference type="ARBA" id="ARBA00022801"/>
    </source>
</evidence>
<evidence type="ECO:0000313" key="11">
    <source>
        <dbReference type="EMBL" id="GIM47992.1"/>
    </source>
</evidence>
<dbReference type="AlphaFoldDB" id="A0AAV4LJE1"/>
<dbReference type="RefSeq" id="WP_282200915.1">
    <property type="nucleotide sequence ID" value="NZ_BOQE01000001.1"/>
</dbReference>
<organism evidence="11 12">
    <name type="scientific">Collibacillus ludicampi</name>
    <dbReference type="NCBI Taxonomy" id="2771369"/>
    <lineage>
        <taxon>Bacteria</taxon>
        <taxon>Bacillati</taxon>
        <taxon>Bacillota</taxon>
        <taxon>Bacilli</taxon>
        <taxon>Bacillales</taxon>
        <taxon>Alicyclobacillaceae</taxon>
        <taxon>Collibacillus</taxon>
    </lineage>
</organism>
<dbReference type="Proteomes" id="UP001057291">
    <property type="component" value="Unassembled WGS sequence"/>
</dbReference>
<dbReference type="PANTHER" id="PTHR21581:SF26">
    <property type="entry name" value="D-ALANYL-D-ALANINE ENDOPEPTIDASE"/>
    <property type="match status" value="1"/>
</dbReference>
<dbReference type="GO" id="GO:0009252">
    <property type="term" value="P:peptidoglycan biosynthetic process"/>
    <property type="evidence" value="ECO:0007669"/>
    <property type="project" value="UniProtKB-KW"/>
</dbReference>
<evidence type="ECO:0000256" key="5">
    <source>
        <dbReference type="ARBA" id="ARBA00022984"/>
    </source>
</evidence>
<dbReference type="GO" id="GO:0071555">
    <property type="term" value="P:cell wall organization"/>
    <property type="evidence" value="ECO:0007669"/>
    <property type="project" value="UniProtKB-KW"/>
</dbReference>
<reference evidence="11" key="1">
    <citation type="journal article" date="2023" name="Int. J. Syst. Evol. Microbiol.">
        <title>Collibacillus ludicampi gen. nov., sp. nov., a new soil bacterium of the family Alicyclobacillaceae.</title>
        <authorList>
            <person name="Jojima T."/>
            <person name="Ioku Y."/>
            <person name="Fukuta Y."/>
            <person name="Shirasaka N."/>
            <person name="Matsumura Y."/>
            <person name="Mori M."/>
        </authorList>
    </citation>
    <scope>NUCLEOTIDE SEQUENCE</scope>
    <source>
        <strain evidence="11">TP075</strain>
    </source>
</reference>
<dbReference type="GO" id="GO:0008360">
    <property type="term" value="P:regulation of cell shape"/>
    <property type="evidence" value="ECO:0007669"/>
    <property type="project" value="UniProtKB-KW"/>
</dbReference>
<evidence type="ECO:0000256" key="7">
    <source>
        <dbReference type="PIRSR" id="PIRSR618044-1"/>
    </source>
</evidence>
<feature type="active site" description="Proton acceptor" evidence="7">
    <location>
        <position position="72"/>
    </location>
</feature>
<protein>
    <recommendedName>
        <fullName evidence="10">Peptidase S11 D-alanyl-D-alanine carboxypeptidase A N-terminal domain-containing protein</fullName>
    </recommendedName>
</protein>
<keyword evidence="6" id="KW-0961">Cell wall biogenesis/degradation</keyword>
<comment type="similarity">
    <text evidence="1 9">Belongs to the peptidase S11 family.</text>
</comment>
<keyword evidence="5" id="KW-0573">Peptidoglycan synthesis</keyword>
<dbReference type="Pfam" id="PF00768">
    <property type="entry name" value="Peptidase_S11"/>
    <property type="match status" value="1"/>
</dbReference>
<evidence type="ECO:0000256" key="4">
    <source>
        <dbReference type="ARBA" id="ARBA00022960"/>
    </source>
</evidence>
<dbReference type="InterPro" id="IPR001967">
    <property type="entry name" value="Peptidase_S11_N"/>
</dbReference>
<comment type="caution">
    <text evidence="11">The sequence shown here is derived from an EMBL/GenBank/DDBJ whole genome shotgun (WGS) entry which is preliminary data.</text>
</comment>
<dbReference type="GO" id="GO:0006508">
    <property type="term" value="P:proteolysis"/>
    <property type="evidence" value="ECO:0007669"/>
    <property type="project" value="InterPro"/>
</dbReference>
<feature type="binding site" evidence="8">
    <location>
        <position position="228"/>
    </location>
    <ligand>
        <name>substrate</name>
    </ligand>
</feature>
<keyword evidence="12" id="KW-1185">Reference proteome</keyword>
<evidence type="ECO:0000256" key="8">
    <source>
        <dbReference type="PIRSR" id="PIRSR618044-2"/>
    </source>
</evidence>
<evidence type="ECO:0000256" key="6">
    <source>
        <dbReference type="ARBA" id="ARBA00023316"/>
    </source>
</evidence>
<gene>
    <name evidence="11" type="ORF">DNHGIG_35410</name>
</gene>
<name>A0AAV4LJE1_9BACL</name>
<dbReference type="PANTHER" id="PTHR21581">
    <property type="entry name" value="D-ALANYL-D-ALANINE CARBOXYPEPTIDASE"/>
    <property type="match status" value="1"/>
</dbReference>
<dbReference type="InterPro" id="IPR018044">
    <property type="entry name" value="Peptidase_S11"/>
</dbReference>
<evidence type="ECO:0000313" key="12">
    <source>
        <dbReference type="Proteomes" id="UP001057291"/>
    </source>
</evidence>
<feature type="domain" description="Peptidase S11 D-alanyl-D-alanine carboxypeptidase A N-terminal" evidence="10">
    <location>
        <begin position="36"/>
        <end position="259"/>
    </location>
</feature>
<feature type="active site" evidence="7">
    <location>
        <position position="124"/>
    </location>
</feature>
<dbReference type="PRINTS" id="PR00725">
    <property type="entry name" value="DADACBPTASE1"/>
</dbReference>
<dbReference type="Gene3D" id="3.40.710.10">
    <property type="entry name" value="DD-peptidase/beta-lactamase superfamily"/>
    <property type="match status" value="1"/>
</dbReference>
<sequence>MAITKRIIVLFLVLFVLIQFSDIWVDASSSVPIEKKTPVITAKSAIVMEMESGKILYAKEAFDPLYPASMTKLLTAILLIEHTRPDDLITVSQNAARQPKSKLGLRKGETITAKQALQALLIRSSNDVATAIAEHIAGSEAAFSALMNKRCMELGLRQVYFVTPNGLHDIDHKISAHNMACIMRYAFHYPEIREAIATKSFLYKNRTLYNTNRLLGYKTPEGVILGGKTGFTFSAGYCLVEVMETPDHTHRISVVMGTPNKMRMYRDTLTLLSYPFKETHS</sequence>